<name>A0A165C3V5_9APHY</name>
<evidence type="ECO:0000313" key="5">
    <source>
        <dbReference type="Proteomes" id="UP000076871"/>
    </source>
</evidence>
<gene>
    <name evidence="4" type="ORF">LAESUDRAFT_794367</name>
</gene>
<keyword evidence="1" id="KW-0547">Nucleotide-binding</keyword>
<dbReference type="RefSeq" id="XP_040759899.1">
    <property type="nucleotide sequence ID" value="XM_040913957.1"/>
</dbReference>
<dbReference type="Gene3D" id="3.40.50.10810">
    <property type="entry name" value="Tandem AAA-ATPase domain"/>
    <property type="match status" value="1"/>
</dbReference>
<evidence type="ECO:0000256" key="2">
    <source>
        <dbReference type="ARBA" id="ARBA00022840"/>
    </source>
</evidence>
<sequence>MNFSVVVTTYEMITRDRAQLMEYYWGFIVVDEGHRLKNMDCRLMHEIKKLNAAPRMALTGTPLHNNLSELWARLNFVLPDLFSDLEAFEEWFNLPMSQATLSASRSSQLIYFLHALLRPFLL</sequence>
<feature type="domain" description="Helicase ATP-binding" evidence="3">
    <location>
        <begin position="1"/>
        <end position="80"/>
    </location>
</feature>
<dbReference type="GeneID" id="63830985"/>
<dbReference type="InterPro" id="IPR000330">
    <property type="entry name" value="SNF2_N"/>
</dbReference>
<evidence type="ECO:0000256" key="1">
    <source>
        <dbReference type="ARBA" id="ARBA00022741"/>
    </source>
</evidence>
<dbReference type="STRING" id="1314785.A0A165C3V5"/>
<dbReference type="OrthoDB" id="5857104at2759"/>
<dbReference type="AlphaFoldDB" id="A0A165C3V5"/>
<dbReference type="Pfam" id="PF00176">
    <property type="entry name" value="SNF2-rel_dom"/>
    <property type="match status" value="1"/>
</dbReference>
<proteinExistence type="predicted"/>
<dbReference type="PROSITE" id="PS51192">
    <property type="entry name" value="HELICASE_ATP_BIND_1"/>
    <property type="match status" value="1"/>
</dbReference>
<accession>A0A165C3V5</accession>
<keyword evidence="5" id="KW-1185">Reference proteome</keyword>
<dbReference type="PANTHER" id="PTHR10799">
    <property type="entry name" value="SNF2/RAD54 HELICASE FAMILY"/>
    <property type="match status" value="1"/>
</dbReference>
<evidence type="ECO:0000259" key="3">
    <source>
        <dbReference type="PROSITE" id="PS51192"/>
    </source>
</evidence>
<dbReference type="SUPFAM" id="SSF52540">
    <property type="entry name" value="P-loop containing nucleoside triphosphate hydrolases"/>
    <property type="match status" value="1"/>
</dbReference>
<dbReference type="EMBL" id="KV427655">
    <property type="protein sequence ID" value="KZT02159.1"/>
    <property type="molecule type" value="Genomic_DNA"/>
</dbReference>
<dbReference type="InterPro" id="IPR038718">
    <property type="entry name" value="SNF2-like_sf"/>
</dbReference>
<reference evidence="4 5" key="1">
    <citation type="journal article" date="2016" name="Mol. Biol. Evol.">
        <title>Comparative Genomics of Early-Diverging Mushroom-Forming Fungi Provides Insights into the Origins of Lignocellulose Decay Capabilities.</title>
        <authorList>
            <person name="Nagy L.G."/>
            <person name="Riley R."/>
            <person name="Tritt A."/>
            <person name="Adam C."/>
            <person name="Daum C."/>
            <person name="Floudas D."/>
            <person name="Sun H."/>
            <person name="Yadav J.S."/>
            <person name="Pangilinan J."/>
            <person name="Larsson K.H."/>
            <person name="Matsuura K."/>
            <person name="Barry K."/>
            <person name="Labutti K."/>
            <person name="Kuo R."/>
            <person name="Ohm R.A."/>
            <person name="Bhattacharya S.S."/>
            <person name="Shirouzu T."/>
            <person name="Yoshinaga Y."/>
            <person name="Martin F.M."/>
            <person name="Grigoriev I.V."/>
            <person name="Hibbett D.S."/>
        </authorList>
    </citation>
    <scope>NUCLEOTIDE SEQUENCE [LARGE SCALE GENOMIC DNA]</scope>
    <source>
        <strain evidence="4 5">93-53</strain>
    </source>
</reference>
<dbReference type="InParanoid" id="A0A165C3V5"/>
<dbReference type="InterPro" id="IPR014001">
    <property type="entry name" value="Helicase_ATP-bd"/>
</dbReference>
<evidence type="ECO:0000313" key="4">
    <source>
        <dbReference type="EMBL" id="KZT02159.1"/>
    </source>
</evidence>
<protein>
    <recommendedName>
        <fullName evidence="3">Helicase ATP-binding domain-containing protein</fullName>
    </recommendedName>
</protein>
<dbReference type="InterPro" id="IPR027417">
    <property type="entry name" value="P-loop_NTPase"/>
</dbReference>
<dbReference type="Proteomes" id="UP000076871">
    <property type="component" value="Unassembled WGS sequence"/>
</dbReference>
<dbReference type="GO" id="GO:0005524">
    <property type="term" value="F:ATP binding"/>
    <property type="evidence" value="ECO:0007669"/>
    <property type="project" value="InterPro"/>
</dbReference>
<organism evidence="4 5">
    <name type="scientific">Laetiporus sulphureus 93-53</name>
    <dbReference type="NCBI Taxonomy" id="1314785"/>
    <lineage>
        <taxon>Eukaryota</taxon>
        <taxon>Fungi</taxon>
        <taxon>Dikarya</taxon>
        <taxon>Basidiomycota</taxon>
        <taxon>Agaricomycotina</taxon>
        <taxon>Agaricomycetes</taxon>
        <taxon>Polyporales</taxon>
        <taxon>Laetiporus</taxon>
    </lineage>
</organism>
<keyword evidence="2" id="KW-0067">ATP-binding</keyword>